<protein>
    <submittedName>
        <fullName evidence="2">Uncharacterized protein</fullName>
    </submittedName>
</protein>
<proteinExistence type="predicted"/>
<dbReference type="AlphaFoldDB" id="A0A6N0NV87"/>
<dbReference type="OrthoDB" id="34422at2157"/>
<keyword evidence="3" id="KW-1185">Reference proteome</keyword>
<feature type="transmembrane region" description="Helical" evidence="1">
    <location>
        <begin position="211"/>
        <end position="244"/>
    </location>
</feature>
<feature type="transmembrane region" description="Helical" evidence="1">
    <location>
        <begin position="140"/>
        <end position="157"/>
    </location>
</feature>
<dbReference type="Proteomes" id="UP000509301">
    <property type="component" value="Chromosome"/>
</dbReference>
<gene>
    <name evidence="2" type="ORF">GWK48_06765</name>
</gene>
<keyword evidence="1" id="KW-0812">Transmembrane</keyword>
<feature type="transmembrane region" description="Helical" evidence="1">
    <location>
        <begin position="97"/>
        <end position="120"/>
    </location>
</feature>
<dbReference type="KEGG" id="mten:GWK48_06765"/>
<dbReference type="RefSeq" id="WP_174630789.1">
    <property type="nucleotide sequence ID" value="NZ_CP049074.1"/>
</dbReference>
<feature type="transmembrane region" description="Helical" evidence="1">
    <location>
        <begin position="63"/>
        <end position="85"/>
    </location>
</feature>
<accession>A0A6N0NV87</accession>
<keyword evidence="1" id="KW-0472">Membrane</keyword>
<sequence>MENLTVLIGLASLMVAVIVVLLYYVSKVTTKVGTFFLYFAFFMMIFMLIGASVYLFSPSETSLGIAVGINMVSMILFLGYFFAVAERLTDKVTFTWYHYYSISLLTVINEGLMGLTFGLAQFGVAPFSSLVSGINESINSYWFFYPMMAEMLSLYLISLSRGRSRIELFPFIGITAFPPVIFQGILIWKYFSIIMDVGLSLFGIYFKGSWRYLYILAAVGSLSALYLPWIFDVAVIAGMVMYYVGVFRTERLSGIR</sequence>
<feature type="transmembrane region" description="Helical" evidence="1">
    <location>
        <begin position="169"/>
        <end position="191"/>
    </location>
</feature>
<dbReference type="EMBL" id="CP049074">
    <property type="protein sequence ID" value="QKR00115.1"/>
    <property type="molecule type" value="Genomic_DNA"/>
</dbReference>
<dbReference type="GeneID" id="55641637"/>
<evidence type="ECO:0000313" key="2">
    <source>
        <dbReference type="EMBL" id="QKR00115.1"/>
    </source>
</evidence>
<feature type="transmembrane region" description="Helical" evidence="1">
    <location>
        <begin position="36"/>
        <end position="57"/>
    </location>
</feature>
<reference evidence="2 3" key="1">
    <citation type="submission" date="2020-02" db="EMBL/GenBank/DDBJ databases">
        <title>Comparative genome analysis reveals the metabolism and evolution of the thermophilic archaeal genus Metallosphaera.</title>
        <authorList>
            <person name="Jiang C."/>
        </authorList>
    </citation>
    <scope>NUCLEOTIDE SEQUENCE [LARGE SCALE GENOMIC DNA]</scope>
    <source>
        <strain evidence="2 3">Ric-A</strain>
    </source>
</reference>
<name>A0A6N0NV87_9CREN</name>
<evidence type="ECO:0000313" key="3">
    <source>
        <dbReference type="Proteomes" id="UP000509301"/>
    </source>
</evidence>
<evidence type="ECO:0000256" key="1">
    <source>
        <dbReference type="SAM" id="Phobius"/>
    </source>
</evidence>
<feature type="transmembrane region" description="Helical" evidence="1">
    <location>
        <begin position="6"/>
        <end position="24"/>
    </location>
</feature>
<keyword evidence="1" id="KW-1133">Transmembrane helix</keyword>
<organism evidence="2 3">
    <name type="scientific">Metallosphaera tengchongensis</name>
    <dbReference type="NCBI Taxonomy" id="1532350"/>
    <lineage>
        <taxon>Archaea</taxon>
        <taxon>Thermoproteota</taxon>
        <taxon>Thermoprotei</taxon>
        <taxon>Sulfolobales</taxon>
        <taxon>Sulfolobaceae</taxon>
        <taxon>Metallosphaera</taxon>
    </lineage>
</organism>